<dbReference type="RefSeq" id="WP_160629245.1">
    <property type="nucleotide sequence ID" value="NZ_CP047593.1"/>
</dbReference>
<gene>
    <name evidence="2" type="ORF">GT409_11625</name>
</gene>
<evidence type="ECO:0000313" key="2">
    <source>
        <dbReference type="EMBL" id="QHI70066.1"/>
    </source>
</evidence>
<organism evidence="2 3">
    <name type="scientific">Tichowtungia aerotolerans</name>
    <dbReference type="NCBI Taxonomy" id="2697043"/>
    <lineage>
        <taxon>Bacteria</taxon>
        <taxon>Pseudomonadati</taxon>
        <taxon>Kiritimatiellota</taxon>
        <taxon>Tichowtungiia</taxon>
        <taxon>Tichowtungiales</taxon>
        <taxon>Tichowtungiaceae</taxon>
        <taxon>Tichowtungia</taxon>
    </lineage>
</organism>
<dbReference type="AlphaFoldDB" id="A0A6P1MEM8"/>
<name>A0A6P1MEM8_9BACT</name>
<evidence type="ECO:0000256" key="1">
    <source>
        <dbReference type="SAM" id="MobiDB-lite"/>
    </source>
</evidence>
<sequence length="360" mass="40975">MALVLLTGMLAFFLLPDRSSDPEHSPASSETECVTPAFSTPLPLQETAEEDKKKNQEDRLFSAMQAIIDTDDINAEYQLHLLIQKMSPNDIPIYLKAVNRIEDFRYRRRGLIAVHYRWIDFDADESMNYALASWDTNLRDDWFDVLVRRSAELAPSQTIDWLAQSKEAFVLEAYDRLIAAAITGMAESDLKLSGEMLECITDHETRFGAAAAIAGQLPEEEALEWRDSLPSNDLREVVTFSILARKTDENPAEALNELAANHSRDPRYQDLVVSGLQKLIEKNLESAYGYFESFVFTENEFTPLIFSLYHQLYSENPAAIKAWLTEIDQMGMLSENAREYLSRQLEPTDPEFANTLRGNP</sequence>
<dbReference type="EMBL" id="CP047593">
    <property type="protein sequence ID" value="QHI70066.1"/>
    <property type="molecule type" value="Genomic_DNA"/>
</dbReference>
<dbReference type="Proteomes" id="UP000464954">
    <property type="component" value="Chromosome"/>
</dbReference>
<proteinExistence type="predicted"/>
<accession>A0A6P1MEM8</accession>
<feature type="region of interest" description="Disordered" evidence="1">
    <location>
        <begin position="21"/>
        <end position="40"/>
    </location>
</feature>
<reference evidence="2 3" key="1">
    <citation type="submission" date="2020-01" db="EMBL/GenBank/DDBJ databases">
        <title>Ponticoccus aerotolerans gen. nov., sp. nov., an anaerobic bacterium and proposal of Ponticoccusceae fam. nov., Ponticoccusles ord. nov. and Ponticoccuse classis nov. in the phylum Kiritimatiellaeota.</title>
        <authorList>
            <person name="Zhou L.Y."/>
            <person name="Du Z.J."/>
        </authorList>
    </citation>
    <scope>NUCLEOTIDE SEQUENCE [LARGE SCALE GENOMIC DNA]</scope>
    <source>
        <strain evidence="2 3">S-5007</strain>
    </source>
</reference>
<protein>
    <submittedName>
        <fullName evidence="2">Uncharacterized protein</fullName>
    </submittedName>
</protein>
<evidence type="ECO:0000313" key="3">
    <source>
        <dbReference type="Proteomes" id="UP000464954"/>
    </source>
</evidence>
<keyword evidence="3" id="KW-1185">Reference proteome</keyword>
<dbReference type="KEGG" id="taer:GT409_11625"/>